<name>A0A1H2YZJ4_9BACL</name>
<evidence type="ECO:0000313" key="2">
    <source>
        <dbReference type="Proteomes" id="UP000198534"/>
    </source>
</evidence>
<dbReference type="STRING" id="1048340.SAMN05444487_11064"/>
<dbReference type="AlphaFoldDB" id="A0A1H2YZJ4"/>
<dbReference type="Pfam" id="PF10977">
    <property type="entry name" value="DUF2797"/>
    <property type="match status" value="1"/>
</dbReference>
<gene>
    <name evidence="1" type="ORF">SAMN05444487_11064</name>
</gene>
<dbReference type="InterPro" id="IPR021246">
    <property type="entry name" value="DUF2797"/>
</dbReference>
<accession>A0A1H2YZJ4</accession>
<dbReference type="RefSeq" id="WP_218142299.1">
    <property type="nucleotide sequence ID" value="NZ_FNNQ01000010.1"/>
</dbReference>
<reference evidence="1 2" key="1">
    <citation type="submission" date="2016-10" db="EMBL/GenBank/DDBJ databases">
        <authorList>
            <person name="de Groot N.N."/>
        </authorList>
    </citation>
    <scope>NUCLEOTIDE SEQUENCE [LARGE SCALE GENOMIC DNA]</scope>
    <source>
        <strain evidence="1 2">DSM 45610</strain>
    </source>
</reference>
<dbReference type="Proteomes" id="UP000198534">
    <property type="component" value="Unassembled WGS sequence"/>
</dbReference>
<proteinExistence type="predicted"/>
<sequence>MELVGNLRPLQHDNTSPVSYFFRTGQDRAQLNDLVGETIWIKFKGEINCIHCGRRVKKTYNSGSCFPCFRDLAENDLCIVKPELCHFDKGTCRDEAFGAAHCMQPHIVYLALSSEVKVGITWKANMLKRWVDQGAIQGLPIAEVPSRKLAGQIEVELAQHISDKTNWRRMLKSEIAKRDLRKVREELFDTVPDQFRQYLLVDGEIHSISYPQVSIPEKITAWNLDKHQEVSGKLIGIKGQYLILDTGVLNVRKFSGYKVALVV</sequence>
<evidence type="ECO:0008006" key="3">
    <source>
        <dbReference type="Google" id="ProtNLM"/>
    </source>
</evidence>
<protein>
    <recommendedName>
        <fullName evidence="3">DUF2797 domain-containing protein</fullName>
    </recommendedName>
</protein>
<evidence type="ECO:0000313" key="1">
    <source>
        <dbReference type="EMBL" id="SDX10526.1"/>
    </source>
</evidence>
<dbReference type="EMBL" id="FNNQ01000010">
    <property type="protein sequence ID" value="SDX10526.1"/>
    <property type="molecule type" value="Genomic_DNA"/>
</dbReference>
<keyword evidence="2" id="KW-1185">Reference proteome</keyword>
<organism evidence="1 2">
    <name type="scientific">Marininema mesophilum</name>
    <dbReference type="NCBI Taxonomy" id="1048340"/>
    <lineage>
        <taxon>Bacteria</taxon>
        <taxon>Bacillati</taxon>
        <taxon>Bacillota</taxon>
        <taxon>Bacilli</taxon>
        <taxon>Bacillales</taxon>
        <taxon>Thermoactinomycetaceae</taxon>
        <taxon>Marininema</taxon>
    </lineage>
</organism>